<accession>V5GSC8</accession>
<dbReference type="Gene3D" id="3.90.280.10">
    <property type="entry name" value="PEBP-like"/>
    <property type="match status" value="1"/>
</dbReference>
<dbReference type="PANTHER" id="PTHR11362">
    <property type="entry name" value="PHOSPHATIDYLETHANOLAMINE-BINDING PROTEIN"/>
    <property type="match status" value="1"/>
</dbReference>
<proteinExistence type="predicted"/>
<dbReference type="Pfam" id="PF01161">
    <property type="entry name" value="PBP"/>
    <property type="match status" value="1"/>
</dbReference>
<dbReference type="InterPro" id="IPR008914">
    <property type="entry name" value="PEBP"/>
</dbReference>
<dbReference type="SUPFAM" id="SSF49777">
    <property type="entry name" value="PEBP-like"/>
    <property type="match status" value="1"/>
</dbReference>
<dbReference type="PANTHER" id="PTHR11362:SF82">
    <property type="entry name" value="PHOSPHATIDYLETHANOLAMINE-BINDING PROTEIN 4"/>
    <property type="match status" value="1"/>
</dbReference>
<sequence length="215" mass="24071">MAAAIKHLQLTHRLVSNISMSGMLARTMTSLSMSQAWTTKKVVPDVVSDIPPNKLGIQYPEITVNEGNVVKPKQTKNPPAISWGVQDESSLFALCMTDPDAPSRSKPTQREWHHWLVVNIPGNSIEKGETLSEYIPAGPPKDTGLHRYVFFLYAYPKKINFNEKILSNTSPEGRANFSIRKFAEKYNLGKPIAGNFFVAEYDSYVPELYKQLGLS</sequence>
<dbReference type="InterPro" id="IPR035810">
    <property type="entry name" value="PEBP_euk"/>
</dbReference>
<evidence type="ECO:0000313" key="1">
    <source>
        <dbReference type="EMBL" id="JAB64502.1"/>
    </source>
</evidence>
<gene>
    <name evidence="1" type="primary">PEBPH</name>
</gene>
<dbReference type="EMBL" id="GALX01003964">
    <property type="protein sequence ID" value="JAB64502.1"/>
    <property type="molecule type" value="Transcribed_RNA"/>
</dbReference>
<protein>
    <submittedName>
        <fullName evidence="1">Phosphatidylethanolamine-binding protein</fullName>
    </submittedName>
</protein>
<organism evidence="1">
    <name type="scientific">Anoplophora glabripennis</name>
    <name type="common">Asian longhorn beetle</name>
    <name type="synonym">Anoplophora nobilis</name>
    <dbReference type="NCBI Taxonomy" id="217634"/>
    <lineage>
        <taxon>Eukaryota</taxon>
        <taxon>Metazoa</taxon>
        <taxon>Ecdysozoa</taxon>
        <taxon>Arthropoda</taxon>
        <taxon>Hexapoda</taxon>
        <taxon>Insecta</taxon>
        <taxon>Pterygota</taxon>
        <taxon>Neoptera</taxon>
        <taxon>Endopterygota</taxon>
        <taxon>Coleoptera</taxon>
        <taxon>Polyphaga</taxon>
        <taxon>Cucujiformia</taxon>
        <taxon>Chrysomeloidea</taxon>
        <taxon>Cerambycidae</taxon>
        <taxon>Lamiinae</taxon>
        <taxon>Lamiini</taxon>
        <taxon>Anoplophora</taxon>
    </lineage>
</organism>
<dbReference type="KEGG" id="agb:108908911"/>
<dbReference type="InterPro" id="IPR036610">
    <property type="entry name" value="PEBP-like_sf"/>
</dbReference>
<name>V5GSC8_ANOGL</name>
<dbReference type="AlphaFoldDB" id="V5GSC8"/>
<dbReference type="GeneID" id="108908911"/>
<dbReference type="OrthoDB" id="2506647at2759"/>
<dbReference type="CDD" id="cd00866">
    <property type="entry name" value="PEBP_euk"/>
    <property type="match status" value="1"/>
</dbReference>
<reference evidence="1" key="1">
    <citation type="submission" date="2013-07" db="EMBL/GenBank/DDBJ databases">
        <title>Midgut Transcriptome Profiling of Anoplphora glabripennis, a Lignocellulose Degrading, Wood-Boring Cerambycid.</title>
        <authorList>
            <person name="Scully E.D."/>
            <person name="Hoover K."/>
            <person name="Carlson J.E."/>
            <person name="Tien M."/>
            <person name="Geib S.M."/>
        </authorList>
    </citation>
    <scope>NUCLEOTIDE SEQUENCE</scope>
</reference>